<reference evidence="1 2" key="1">
    <citation type="journal article" date="2018" name="ISME J.">
        <title>Endosymbiont genomes yield clues of tubeworm success.</title>
        <authorList>
            <person name="Li Y."/>
            <person name="Liles M.R."/>
            <person name="Halanych K.M."/>
        </authorList>
    </citation>
    <scope>NUCLEOTIDE SEQUENCE [LARGE SCALE GENOMIC DNA]</scope>
    <source>
        <strain evidence="1">A1462</strain>
    </source>
</reference>
<name>A0A370DPQ2_9GAMM</name>
<sequence length="586" mass="63752">MAYSAIADSVGRQPITVVEIDLDYCAESYGVSPCTASAATGGECYNTRRSCQDLANWNGSTQTYRFIDQSSAVPPGVDALPCITGKITRTPMKIEPGKGLGLRGSVKVKLRDFTIHDRAADPYHATRTAEAQGTYFGRLIARNPFYVGRTLRLRTGYIASPWDWANFVTRTYVIEDISGPGSDGMVTITGKTVLKALDDDRVRIPSPSNGELSASLNTTATTFTLTPSGIGSEYDSSGAVRIGGEIITYTTLTGDVISGATRAQWGSEVKDHDAADQVQQCKVYSSVNVVNIAYGILVTDGPLSASQVPFNDNPGSPDEWDDEKANWLSTYNLTAIISEPTGANKLLAELSEQCGFNLWEDEVNNLVKLKANVPDLANAAVTDLNEDAHIIEKSIKLQDNQKSRISRVLFYYDKIDHTSGDDIENFRALYVAIDANSETDDEYGSERARIIKSRWMDSTNSAEAVATSGRLINRFAVPQKIARFRVDAKDALEPGQLVNLLCKFLQDTSGASVSKQFQVTQISERDTGHSFEIDALGSAYAGLYRFVGPDTLNDYDVESDANKQSYAFIALDTGLMSDGASAYQIV</sequence>
<dbReference type="EMBL" id="QFXE01000010">
    <property type="protein sequence ID" value="RDH86364.1"/>
    <property type="molecule type" value="Genomic_DNA"/>
</dbReference>
<organism evidence="1 2">
    <name type="scientific">endosymbiont of Escarpia spicata</name>
    <dbReference type="NCBI Taxonomy" id="2200908"/>
    <lineage>
        <taxon>Bacteria</taxon>
        <taxon>Pseudomonadati</taxon>
        <taxon>Pseudomonadota</taxon>
        <taxon>Gammaproteobacteria</taxon>
        <taxon>sulfur-oxidizing symbionts</taxon>
    </lineage>
</organism>
<evidence type="ECO:0000313" key="2">
    <source>
        <dbReference type="Proteomes" id="UP000254771"/>
    </source>
</evidence>
<gene>
    <name evidence="1" type="ORF">DIZ78_09345</name>
</gene>
<evidence type="ECO:0000313" key="1">
    <source>
        <dbReference type="EMBL" id="RDH86364.1"/>
    </source>
</evidence>
<dbReference type="AlphaFoldDB" id="A0A370DPQ2"/>
<proteinExistence type="predicted"/>
<dbReference type="Proteomes" id="UP000254771">
    <property type="component" value="Unassembled WGS sequence"/>
</dbReference>
<protein>
    <submittedName>
        <fullName evidence="1">Uncharacterized protein</fullName>
    </submittedName>
</protein>
<comment type="caution">
    <text evidence="1">The sequence shown here is derived from an EMBL/GenBank/DDBJ whole genome shotgun (WGS) entry which is preliminary data.</text>
</comment>
<accession>A0A370DPQ2</accession>
<keyword evidence="2" id="KW-1185">Reference proteome</keyword>